<keyword evidence="9 13" id="KW-0808">Transferase</keyword>
<dbReference type="GO" id="GO:0008959">
    <property type="term" value="F:phosphate acetyltransferase activity"/>
    <property type="evidence" value="ECO:0007669"/>
    <property type="project" value="UniProtKB-EC"/>
</dbReference>
<dbReference type="InterPro" id="IPR027417">
    <property type="entry name" value="P-loop_NTPase"/>
</dbReference>
<dbReference type="GO" id="GO:0006085">
    <property type="term" value="P:acetyl-CoA biosynthetic process"/>
    <property type="evidence" value="ECO:0007669"/>
    <property type="project" value="UniProtKB-UniPathway"/>
</dbReference>
<evidence type="ECO:0000256" key="10">
    <source>
        <dbReference type="ARBA" id="ARBA00023315"/>
    </source>
</evidence>
<dbReference type="PANTHER" id="PTHR43356">
    <property type="entry name" value="PHOSPHATE ACETYLTRANSFERASE"/>
    <property type="match status" value="1"/>
</dbReference>
<dbReference type="InterPro" id="IPR002505">
    <property type="entry name" value="PTA_PTB"/>
</dbReference>
<evidence type="ECO:0000256" key="11">
    <source>
        <dbReference type="ARBA" id="ARBA00031108"/>
    </source>
</evidence>
<evidence type="ECO:0000313" key="17">
    <source>
        <dbReference type="Proteomes" id="UP000326702"/>
    </source>
</evidence>
<evidence type="ECO:0000256" key="13">
    <source>
        <dbReference type="PIRNR" id="PIRNR006107"/>
    </source>
</evidence>
<keyword evidence="17" id="KW-1185">Reference proteome</keyword>
<dbReference type="Gene3D" id="3.40.1390.20">
    <property type="entry name" value="HprK N-terminal domain-like"/>
    <property type="match status" value="1"/>
</dbReference>
<comment type="similarity">
    <text evidence="5 13">In the N-terminal section; belongs to the CobB/CobQ family.</text>
</comment>
<comment type="catalytic activity">
    <reaction evidence="1 13">
        <text>acetyl-CoA + phosphate = acetyl phosphate + CoA</text>
        <dbReference type="Rhea" id="RHEA:19521"/>
        <dbReference type="ChEBI" id="CHEBI:22191"/>
        <dbReference type="ChEBI" id="CHEBI:43474"/>
        <dbReference type="ChEBI" id="CHEBI:57287"/>
        <dbReference type="ChEBI" id="CHEBI:57288"/>
        <dbReference type="EC" id="2.3.1.8"/>
    </reaction>
</comment>
<dbReference type="SUPFAM" id="SSF53659">
    <property type="entry name" value="Isocitrate/Isopropylmalate dehydrogenase-like"/>
    <property type="match status" value="1"/>
</dbReference>
<dbReference type="FunFam" id="3.40.50.10750:FF:000001">
    <property type="entry name" value="Phosphate acetyltransferase"/>
    <property type="match status" value="1"/>
</dbReference>
<dbReference type="PANTHER" id="PTHR43356:SF3">
    <property type="entry name" value="PHOSPHATE ACETYLTRANSFERASE"/>
    <property type="match status" value="1"/>
</dbReference>
<keyword evidence="10 13" id="KW-0012">Acyltransferase</keyword>
<comment type="similarity">
    <text evidence="4 13">In the C-terminal section; belongs to the phosphate acetyltransferase and butyryltransferase family.</text>
</comment>
<dbReference type="Pfam" id="PF01515">
    <property type="entry name" value="PTA_PTB"/>
    <property type="match status" value="1"/>
</dbReference>
<dbReference type="RefSeq" id="WP_153021980.1">
    <property type="nucleotide sequence ID" value="NZ_BAABIH010000001.1"/>
</dbReference>
<dbReference type="Gene3D" id="3.40.50.300">
    <property type="entry name" value="P-loop containing nucleotide triphosphate hydrolases"/>
    <property type="match status" value="1"/>
</dbReference>
<evidence type="ECO:0000313" key="16">
    <source>
        <dbReference type="EMBL" id="QFU97390.1"/>
    </source>
</evidence>
<reference evidence="16 17" key="1">
    <citation type="submission" date="2019-10" db="EMBL/GenBank/DDBJ databases">
        <title>Genome sequence of Luteimicrobium xylanilyticum HY-24.</title>
        <authorList>
            <person name="Kim D.Y."/>
            <person name="Park H.-Y."/>
        </authorList>
    </citation>
    <scope>NUCLEOTIDE SEQUENCE [LARGE SCALE GENOMIC DNA]</scope>
    <source>
        <strain evidence="16 17">HY-24</strain>
    </source>
</reference>
<evidence type="ECO:0000256" key="12">
    <source>
        <dbReference type="ARBA" id="ARBA00049955"/>
    </source>
</evidence>
<gene>
    <name evidence="16" type="ORF">KDY119_00888</name>
</gene>
<dbReference type="NCBIfam" id="NF007233">
    <property type="entry name" value="PRK09653.1"/>
    <property type="match status" value="1"/>
</dbReference>
<dbReference type="InterPro" id="IPR042112">
    <property type="entry name" value="P_AcTrfase_dom2"/>
</dbReference>
<dbReference type="SUPFAM" id="SSF75138">
    <property type="entry name" value="HprK N-terminal domain-like"/>
    <property type="match status" value="1"/>
</dbReference>
<feature type="domain" description="Phosphate acetyl/butaryl transferase" evidence="14">
    <location>
        <begin position="392"/>
        <end position="709"/>
    </location>
</feature>
<evidence type="ECO:0000256" key="7">
    <source>
        <dbReference type="ARBA" id="ARBA00021528"/>
    </source>
</evidence>
<dbReference type="CDD" id="cd03109">
    <property type="entry name" value="DTBS"/>
    <property type="match status" value="1"/>
</dbReference>
<dbReference type="InterPro" id="IPR004614">
    <property type="entry name" value="P_AcTrfase"/>
</dbReference>
<accession>A0A5P9Q8D8</accession>
<sequence>MRWNESVSESTRSVYITSPEGETGKSTVALGVLELLQRRFPRVGVFRPVARSADANPHAGRDYVLELLLARDSVDLTYEQCVGVTYDEVHDDPETSLSQIVAKFHDVALACDAVLVLGSDYTDVAGPTELSFNARVAANLGAPVLLVISGFDRTPDDVRQLAEVSLAELRAFHARPFGVVANRCRPDDLEAVGAALGGLDVPEAPTSPLPVWTIPEEPSLSAPTVEGLRESVEGTLLLGDDELLAREAMGVLVGAMTLEHLLDHLTDGAVVVTAGDRSEVLIGLLAAHAAPSYPSLAAMVLTGGLEPPESIARLLDDLAPSLPILTTHLDTIETASRASRTRGRVSLDAPVKVDTALALFDRATAGASPSSAQTGLAAALDVPPSDVVTPLMFEYELLARARADRKHVVLPEGDDDRILRAASTLLQRDVAELTILGDESPVRARAAELGLRLDGAHVLSPHDPELVERFAEEYTQLRAHKGMTVERAREIVTDVSYFGTMMVHLGLADGMVSGAAHTTAHTIKPSFEIIKTAPGVSVVSSVFLMCLEDRVLVYGDCAVIPDPSSTQLADIAISSAATAAQFGVAPRIAMLSYSTGESGYGADVEKVRDATALVRERRPDLSVAGPIQYDAAVDASVAASKMPGSDVAGKATVFVFPDLNTGNNTYKAVQRSAGAVAIGPVLQGLAKPVNDLSRGALVHDIVNTVAITAIQAQAGAAGEGEA</sequence>
<evidence type="ECO:0000256" key="1">
    <source>
        <dbReference type="ARBA" id="ARBA00000705"/>
    </source>
</evidence>
<dbReference type="Proteomes" id="UP000326702">
    <property type="component" value="Chromosome"/>
</dbReference>
<dbReference type="UniPathway" id="UPA00340">
    <property type="reaction ID" value="UER00459"/>
</dbReference>
<dbReference type="KEGG" id="lxl:KDY119_00888"/>
<protein>
    <recommendedName>
        <fullName evidence="7 13">Phosphate acetyltransferase</fullName>
        <ecNumber evidence="6 13">2.3.1.8</ecNumber>
    </recommendedName>
    <alternativeName>
        <fullName evidence="11 13">Phosphotransacetylase</fullName>
    </alternativeName>
</protein>
<dbReference type="InterPro" id="IPR010766">
    <property type="entry name" value="DRTGG"/>
</dbReference>
<evidence type="ECO:0000256" key="2">
    <source>
        <dbReference type="ARBA" id="ARBA00004496"/>
    </source>
</evidence>
<dbReference type="InterPro" id="IPR042113">
    <property type="entry name" value="P_AcTrfase_dom1"/>
</dbReference>
<dbReference type="Pfam" id="PF07085">
    <property type="entry name" value="DRTGG"/>
    <property type="match status" value="1"/>
</dbReference>
<dbReference type="GO" id="GO:0005737">
    <property type="term" value="C:cytoplasm"/>
    <property type="evidence" value="ECO:0007669"/>
    <property type="project" value="UniProtKB-SubCell"/>
</dbReference>
<evidence type="ECO:0000256" key="8">
    <source>
        <dbReference type="ARBA" id="ARBA00022490"/>
    </source>
</evidence>
<dbReference type="Gene3D" id="3.40.50.10750">
    <property type="entry name" value="Isocitrate/Isopropylmalate dehydrogenase-like"/>
    <property type="match status" value="1"/>
</dbReference>
<organism evidence="16 17">
    <name type="scientific">Luteimicrobium xylanilyticum</name>
    <dbReference type="NCBI Taxonomy" id="1133546"/>
    <lineage>
        <taxon>Bacteria</taxon>
        <taxon>Bacillati</taxon>
        <taxon>Actinomycetota</taxon>
        <taxon>Actinomycetes</taxon>
        <taxon>Micrococcales</taxon>
        <taxon>Luteimicrobium</taxon>
    </lineage>
</organism>
<dbReference type="AlphaFoldDB" id="A0A5P9Q8D8"/>
<evidence type="ECO:0000259" key="15">
    <source>
        <dbReference type="Pfam" id="PF07085"/>
    </source>
</evidence>
<comment type="function">
    <text evidence="12 13">Involved in acetate metabolism.</text>
</comment>
<dbReference type="SUPFAM" id="SSF52540">
    <property type="entry name" value="P-loop containing nucleoside triphosphate hydrolases"/>
    <property type="match status" value="1"/>
</dbReference>
<dbReference type="NCBIfam" id="TIGR00651">
    <property type="entry name" value="pta"/>
    <property type="match status" value="1"/>
</dbReference>
<feature type="domain" description="DRTGG" evidence="15">
    <location>
        <begin position="230"/>
        <end position="340"/>
    </location>
</feature>
<dbReference type="OrthoDB" id="9808984at2"/>
<dbReference type="NCBIfam" id="NF004167">
    <property type="entry name" value="PRK05632.1"/>
    <property type="match status" value="1"/>
</dbReference>
<comment type="pathway">
    <text evidence="3 13">Metabolic intermediate biosynthesis; acetyl-CoA biosynthesis; acetyl-CoA from acetate: step 2/2.</text>
</comment>
<dbReference type="InterPro" id="IPR050500">
    <property type="entry name" value="Phos_Acetyltrans/Butyryltrans"/>
</dbReference>
<proteinExistence type="inferred from homology"/>
<evidence type="ECO:0000256" key="4">
    <source>
        <dbReference type="ARBA" id="ARBA00008756"/>
    </source>
</evidence>
<evidence type="ECO:0000259" key="14">
    <source>
        <dbReference type="Pfam" id="PF01515"/>
    </source>
</evidence>
<dbReference type="InterPro" id="IPR016475">
    <property type="entry name" value="P-Actrans_bac"/>
</dbReference>
<evidence type="ECO:0000256" key="5">
    <source>
        <dbReference type="ARBA" id="ARBA00009786"/>
    </source>
</evidence>
<dbReference type="Pfam" id="PF13500">
    <property type="entry name" value="AAA_26"/>
    <property type="match status" value="1"/>
</dbReference>
<comment type="subcellular location">
    <subcellularLocation>
        <location evidence="2 13">Cytoplasm</location>
    </subcellularLocation>
</comment>
<evidence type="ECO:0000256" key="6">
    <source>
        <dbReference type="ARBA" id="ARBA00012707"/>
    </source>
</evidence>
<dbReference type="PIRSF" id="PIRSF006107">
    <property type="entry name" value="PhpActrans_proteobac"/>
    <property type="match status" value="1"/>
</dbReference>
<keyword evidence="8 13" id="KW-0963">Cytoplasm</keyword>
<dbReference type="EC" id="2.3.1.8" evidence="6 13"/>
<evidence type="ECO:0000256" key="9">
    <source>
        <dbReference type="ARBA" id="ARBA00022679"/>
    </source>
</evidence>
<dbReference type="EMBL" id="CP045529">
    <property type="protein sequence ID" value="QFU97390.1"/>
    <property type="molecule type" value="Genomic_DNA"/>
</dbReference>
<dbReference type="InterPro" id="IPR028979">
    <property type="entry name" value="Ser_kin/Pase_Hpr-like_N_sf"/>
</dbReference>
<name>A0A5P9Q8D8_9MICO</name>
<dbReference type="Gene3D" id="3.40.50.10950">
    <property type="match status" value="1"/>
</dbReference>
<comment type="domain">
    <text evidence="13">The N-terminal region seems to be important for proper quaternary structure. The C-terminal region contains the substrate-binding site.</text>
</comment>
<evidence type="ECO:0000256" key="3">
    <source>
        <dbReference type="ARBA" id="ARBA00004989"/>
    </source>
</evidence>